<keyword evidence="3" id="KW-0862">Zinc</keyword>
<dbReference type="InterPro" id="IPR000433">
    <property type="entry name" value="Znf_ZZ"/>
</dbReference>
<dbReference type="SUPFAM" id="SSF57850">
    <property type="entry name" value="RING/U-box"/>
    <property type="match status" value="3"/>
</dbReference>
<gene>
    <name evidence="8" type="ORF">D0Y65_022615</name>
    <name evidence="7" type="ORF">glysoja_038047</name>
</gene>
<keyword evidence="1" id="KW-0479">Metal-binding</keyword>
<evidence type="ECO:0000256" key="2">
    <source>
        <dbReference type="ARBA" id="ARBA00022771"/>
    </source>
</evidence>
<dbReference type="EMBL" id="QZWG01000008">
    <property type="protein sequence ID" value="RZC00347.1"/>
    <property type="molecule type" value="Genomic_DNA"/>
</dbReference>
<dbReference type="PANTHER" id="PTHR15898">
    <property type="entry name" value="BIFUNCTIONAL APOPTOSIS REGULATOR"/>
    <property type="match status" value="1"/>
</dbReference>
<dbReference type="EMBL" id="KN667262">
    <property type="protein sequence ID" value="KHN07185.1"/>
    <property type="molecule type" value="Genomic_DNA"/>
</dbReference>
<dbReference type="PANTHER" id="PTHR15898:SF20">
    <property type="entry name" value="E3 UBIQUITIN-PROTEIN LIGASE PRT1-LIKE PROTEIN"/>
    <property type="match status" value="1"/>
</dbReference>
<dbReference type="AlphaFoldDB" id="A0A0B2PD30"/>
<sequence length="421" mass="47243">MENNAFRDQIMEDNEHEEMPDSFVCCVCLDLLYKPIVLSCGHMCCFWCVYNSMSCLRESQCPVCRNQYYHFPTVCQLLHFLLLKIYTAAYKRRESQTLEEEKKSGFYSPQFDPDTCESQAKFGHSGIPSSSSILNLTSNSCNVGTSECLEQSGSTANEGDEGTIFSNREPDIIGTPAKGKKLPQEELSLQQKLSVADVTCTMCKQLLFHPVVLNCGHVYCQICVINIDDEMLRCKVCQSPHPRGLPKVCLELDHFLEEQFPEEYGQRRDAIELQQIKVKPDTPSSCSLDGGKKPENTDWWSDPDSKVHIGVGCDFCGMFPIIGDRYRCIDCKEKMGFDLCGDCYASRSKLPGRFNQQHTSEHKFKLVQPNIIHNIMLRLATAQLGEGSIDLESIGNIEVTSDGAALFGDGEDNHNDSEAAN</sequence>
<dbReference type="GO" id="GO:0061630">
    <property type="term" value="F:ubiquitin protein ligase activity"/>
    <property type="evidence" value="ECO:0007669"/>
    <property type="project" value="TreeGrafter"/>
</dbReference>
<keyword evidence="2 4" id="KW-0863">Zinc-finger</keyword>
<dbReference type="Gene3D" id="3.30.40.10">
    <property type="entry name" value="Zinc/RING finger domain, C3HC4 (zinc finger)"/>
    <property type="match status" value="2"/>
</dbReference>
<evidence type="ECO:0000313" key="9">
    <source>
        <dbReference type="Proteomes" id="UP000289340"/>
    </source>
</evidence>
<reference evidence="7" key="1">
    <citation type="submission" date="2014-07" db="EMBL/GenBank/DDBJ databases">
        <title>Identification of a novel salt tolerance gene in wild soybean by whole-genome sequencing.</title>
        <authorList>
            <person name="Lam H.-M."/>
            <person name="Qi X."/>
            <person name="Li M.-W."/>
            <person name="Liu X."/>
            <person name="Xie M."/>
            <person name="Ni M."/>
            <person name="Xu X."/>
        </authorList>
    </citation>
    <scope>NUCLEOTIDE SEQUENCE [LARGE SCALE GENOMIC DNA]</scope>
    <source>
        <tissue evidence="7">Root</tissue>
    </source>
</reference>
<proteinExistence type="predicted"/>
<accession>A0A0B2PD30</accession>
<evidence type="ECO:0000256" key="1">
    <source>
        <dbReference type="ARBA" id="ARBA00022723"/>
    </source>
</evidence>
<dbReference type="InterPro" id="IPR013083">
    <property type="entry name" value="Znf_RING/FYVE/PHD"/>
</dbReference>
<organism evidence="7">
    <name type="scientific">Glycine soja</name>
    <name type="common">Wild soybean</name>
    <dbReference type="NCBI Taxonomy" id="3848"/>
    <lineage>
        <taxon>Eukaryota</taxon>
        <taxon>Viridiplantae</taxon>
        <taxon>Streptophyta</taxon>
        <taxon>Embryophyta</taxon>
        <taxon>Tracheophyta</taxon>
        <taxon>Spermatophyta</taxon>
        <taxon>Magnoliopsida</taxon>
        <taxon>eudicotyledons</taxon>
        <taxon>Gunneridae</taxon>
        <taxon>Pentapetalae</taxon>
        <taxon>rosids</taxon>
        <taxon>fabids</taxon>
        <taxon>Fabales</taxon>
        <taxon>Fabaceae</taxon>
        <taxon>Papilionoideae</taxon>
        <taxon>50 kb inversion clade</taxon>
        <taxon>NPAAA clade</taxon>
        <taxon>indigoferoid/millettioid clade</taxon>
        <taxon>Phaseoleae</taxon>
        <taxon>Glycine</taxon>
        <taxon>Glycine subgen. Soja</taxon>
    </lineage>
</organism>
<evidence type="ECO:0000256" key="4">
    <source>
        <dbReference type="PROSITE-ProRule" id="PRU00228"/>
    </source>
</evidence>
<dbReference type="Pfam" id="PF00569">
    <property type="entry name" value="ZZ"/>
    <property type="match status" value="1"/>
</dbReference>
<dbReference type="InterPro" id="IPR043145">
    <property type="entry name" value="Znf_ZZ_sf"/>
</dbReference>
<dbReference type="Proteomes" id="UP000053555">
    <property type="component" value="Unassembled WGS sequence"/>
</dbReference>
<dbReference type="FunFam" id="3.30.40.10:FF:000605">
    <property type="entry name" value="E3 ubiquitin-protein ligase PRT1"/>
    <property type="match status" value="1"/>
</dbReference>
<dbReference type="FunFam" id="3.30.40.10:FF:001027">
    <property type="entry name" value="E3 ubiquitin-protein ligase PRT1"/>
    <property type="match status" value="1"/>
</dbReference>
<dbReference type="Gene3D" id="3.30.60.90">
    <property type="match status" value="1"/>
</dbReference>
<feature type="domain" description="RING-type" evidence="5">
    <location>
        <begin position="25"/>
        <end position="65"/>
    </location>
</feature>
<evidence type="ECO:0000313" key="7">
    <source>
        <dbReference type="EMBL" id="KHN07185.1"/>
    </source>
</evidence>
<feature type="domain" description="ZZ-type" evidence="6">
    <location>
        <begin position="308"/>
        <end position="372"/>
    </location>
</feature>
<dbReference type="GO" id="GO:0008270">
    <property type="term" value="F:zinc ion binding"/>
    <property type="evidence" value="ECO:0007669"/>
    <property type="project" value="UniProtKB-KW"/>
</dbReference>
<dbReference type="InterPro" id="IPR017907">
    <property type="entry name" value="Znf_RING_CS"/>
</dbReference>
<dbReference type="GO" id="GO:0043161">
    <property type="term" value="P:proteasome-mediated ubiquitin-dependent protein catabolic process"/>
    <property type="evidence" value="ECO:0007669"/>
    <property type="project" value="TreeGrafter"/>
</dbReference>
<protein>
    <submittedName>
        <fullName evidence="7 8">E3 ubiquitin-protein ligase PRT1</fullName>
    </submittedName>
</protein>
<evidence type="ECO:0000256" key="3">
    <source>
        <dbReference type="ARBA" id="ARBA00022833"/>
    </source>
</evidence>
<evidence type="ECO:0000259" key="5">
    <source>
        <dbReference type="PROSITE" id="PS50089"/>
    </source>
</evidence>
<dbReference type="InterPro" id="IPR001841">
    <property type="entry name" value="Znf_RING"/>
</dbReference>
<dbReference type="PROSITE" id="PS00518">
    <property type="entry name" value="ZF_RING_1"/>
    <property type="match status" value="1"/>
</dbReference>
<dbReference type="SMART" id="SM00184">
    <property type="entry name" value="RING"/>
    <property type="match status" value="2"/>
</dbReference>
<keyword evidence="9" id="KW-1185">Reference proteome</keyword>
<evidence type="ECO:0000313" key="8">
    <source>
        <dbReference type="EMBL" id="RZC00347.1"/>
    </source>
</evidence>
<dbReference type="SMR" id="A0A0B2PD30"/>
<dbReference type="PROSITE" id="PS50135">
    <property type="entry name" value="ZF_ZZ_2"/>
    <property type="match status" value="1"/>
</dbReference>
<dbReference type="PROSITE" id="PS50089">
    <property type="entry name" value="ZF_RING_2"/>
    <property type="match status" value="2"/>
</dbReference>
<feature type="domain" description="RING-type" evidence="5">
    <location>
        <begin position="200"/>
        <end position="238"/>
    </location>
</feature>
<dbReference type="Proteomes" id="UP000289340">
    <property type="component" value="Chromosome 8"/>
</dbReference>
<dbReference type="FunFam" id="3.30.60.90:FF:000014">
    <property type="entry name" value="E3 ubiquitin-protein ligase PRT1"/>
    <property type="match status" value="1"/>
</dbReference>
<dbReference type="Gramene" id="XM_028390622.1">
    <property type="protein sequence ID" value="XP_028246423.1"/>
    <property type="gene ID" value="LOC114423754"/>
</dbReference>
<name>A0A0B2PD30_GLYSO</name>
<evidence type="ECO:0000259" key="6">
    <source>
        <dbReference type="PROSITE" id="PS50135"/>
    </source>
</evidence>
<reference evidence="8 9" key="2">
    <citation type="submission" date="2018-09" db="EMBL/GenBank/DDBJ databases">
        <title>A high-quality reference genome of wild soybean provides a powerful tool to mine soybean genomes.</title>
        <authorList>
            <person name="Xie M."/>
            <person name="Chung C.Y.L."/>
            <person name="Li M.-W."/>
            <person name="Wong F.-L."/>
            <person name="Chan T.-F."/>
            <person name="Lam H.-M."/>
        </authorList>
    </citation>
    <scope>NUCLEOTIDE SEQUENCE [LARGE SCALE GENOMIC DNA]</scope>
    <source>
        <strain evidence="9">cv. W05</strain>
        <tissue evidence="8">Hypocotyl of etiolated seedlings</tissue>
    </source>
</reference>